<dbReference type="RefSeq" id="WP_061423029.1">
    <property type="nucleotide sequence ID" value="NZ_KQ969062.1"/>
</dbReference>
<proteinExistence type="predicted"/>
<dbReference type="Proteomes" id="UP000070377">
    <property type="component" value="Unassembled WGS sequence"/>
</dbReference>
<name>A0A139N0B3_STRCR</name>
<reference evidence="1 2" key="1">
    <citation type="submission" date="2016-01" db="EMBL/GenBank/DDBJ databases">
        <title>Highly variable Streptococcus oralis are common among viridans streptococci isolated from primates.</title>
        <authorList>
            <person name="Denapaite D."/>
            <person name="Rieger M."/>
            <person name="Koendgen S."/>
            <person name="Brueckner R."/>
            <person name="Ochigava I."/>
            <person name="Kappeler P."/>
            <person name="Maetz-Rensing K."/>
            <person name="Leendertz F."/>
            <person name="Hakenbeck R."/>
        </authorList>
    </citation>
    <scope>NUCLEOTIDE SEQUENCE [LARGE SCALE GENOMIC DNA]</scope>
    <source>
        <strain evidence="1 2">DD08</strain>
    </source>
</reference>
<evidence type="ECO:0000313" key="1">
    <source>
        <dbReference type="EMBL" id="KXT69224.1"/>
    </source>
</evidence>
<organism evidence="1 2">
    <name type="scientific">Streptococcus cristatus</name>
    <dbReference type="NCBI Taxonomy" id="45634"/>
    <lineage>
        <taxon>Bacteria</taxon>
        <taxon>Bacillati</taxon>
        <taxon>Bacillota</taxon>
        <taxon>Bacilli</taxon>
        <taxon>Lactobacillales</taxon>
        <taxon>Streptococcaceae</taxon>
        <taxon>Streptococcus</taxon>
    </lineage>
</organism>
<gene>
    <name evidence="1" type="ORF">SCRDD08_01454</name>
</gene>
<accession>A0A139N0B3</accession>
<comment type="caution">
    <text evidence="1">The sequence shown here is derived from an EMBL/GenBank/DDBJ whole genome shotgun (WGS) entry which is preliminary data.</text>
</comment>
<evidence type="ECO:0000313" key="2">
    <source>
        <dbReference type="Proteomes" id="UP000070377"/>
    </source>
</evidence>
<sequence>MENTDLKTVNKAIFDIALAISKQQATKSQNENYSYENITNRIAQQIATQALSIRKLITDIK</sequence>
<protein>
    <submittedName>
        <fullName evidence="1">Uncharacterized protein</fullName>
    </submittedName>
</protein>
<dbReference type="AlphaFoldDB" id="A0A139N0B3"/>
<dbReference type="STRING" id="45634.SCRDD08_01454"/>
<dbReference type="EMBL" id="LQRD01000055">
    <property type="protein sequence ID" value="KXT69224.1"/>
    <property type="molecule type" value="Genomic_DNA"/>
</dbReference>
<dbReference type="PATRIC" id="fig|45634.12.peg.1521"/>